<sequence>MSVASVSLVFNCLDQGPLETLMKATYHPGNLSTHS</sequence>
<proteinExistence type="predicted"/>
<name>A6HA43_RAT</name>
<accession>A6HA43</accession>
<dbReference type="EMBL" id="CH473947">
    <property type="protein sequence ID" value="EDM02898.1"/>
    <property type="molecule type" value="Genomic_DNA"/>
</dbReference>
<organism evidence="1 2">
    <name type="scientific">Rattus norvegicus</name>
    <name type="common">Rat</name>
    <dbReference type="NCBI Taxonomy" id="10116"/>
    <lineage>
        <taxon>Eukaryota</taxon>
        <taxon>Metazoa</taxon>
        <taxon>Chordata</taxon>
        <taxon>Craniata</taxon>
        <taxon>Vertebrata</taxon>
        <taxon>Euteleostomi</taxon>
        <taxon>Mammalia</taxon>
        <taxon>Eutheria</taxon>
        <taxon>Euarchontoglires</taxon>
        <taxon>Glires</taxon>
        <taxon>Rodentia</taxon>
        <taxon>Myomorpha</taxon>
        <taxon>Muroidea</taxon>
        <taxon>Muridae</taxon>
        <taxon>Murinae</taxon>
        <taxon>Rattus</taxon>
    </lineage>
</organism>
<evidence type="ECO:0000313" key="1">
    <source>
        <dbReference type="EMBL" id="EDM02898.1"/>
    </source>
</evidence>
<feature type="non-terminal residue" evidence="1">
    <location>
        <position position="35"/>
    </location>
</feature>
<reference evidence="2" key="1">
    <citation type="submission" date="2005-09" db="EMBL/GenBank/DDBJ databases">
        <authorList>
            <person name="Mural R.J."/>
            <person name="Li P.W."/>
            <person name="Adams M.D."/>
            <person name="Amanatides P.G."/>
            <person name="Baden-Tillson H."/>
            <person name="Barnstead M."/>
            <person name="Chin S.H."/>
            <person name="Dew I."/>
            <person name="Evans C.A."/>
            <person name="Ferriera S."/>
            <person name="Flanigan M."/>
            <person name="Fosler C."/>
            <person name="Glodek A."/>
            <person name="Gu Z."/>
            <person name="Holt R.A."/>
            <person name="Jennings D."/>
            <person name="Kraft C.L."/>
            <person name="Lu F."/>
            <person name="Nguyen T."/>
            <person name="Nusskern D.R."/>
            <person name="Pfannkoch C.M."/>
            <person name="Sitter C."/>
            <person name="Sutton G.G."/>
            <person name="Venter J.C."/>
            <person name="Wang Z."/>
            <person name="Woodage T."/>
            <person name="Zheng X.H."/>
            <person name="Zhong F."/>
        </authorList>
    </citation>
    <scope>NUCLEOTIDE SEQUENCE [LARGE SCALE GENOMIC DNA]</scope>
    <source>
        <strain>BN</strain>
        <strain evidence="2">Sprague-Dawley</strain>
    </source>
</reference>
<evidence type="ECO:0000313" key="2">
    <source>
        <dbReference type="Proteomes" id="UP000234681"/>
    </source>
</evidence>
<dbReference type="Proteomes" id="UP000234681">
    <property type="component" value="Chromosome 6"/>
</dbReference>
<protein>
    <submittedName>
        <fullName evidence="1">RCG62218</fullName>
    </submittedName>
</protein>
<gene>
    <name evidence="1" type="ORF">rCG_62218</name>
</gene>
<dbReference type="AlphaFoldDB" id="A6HA43"/>